<organism evidence="2 3">
    <name type="scientific">Thiothrix caldifontis</name>
    <dbReference type="NCBI Taxonomy" id="525918"/>
    <lineage>
        <taxon>Bacteria</taxon>
        <taxon>Pseudomonadati</taxon>
        <taxon>Pseudomonadota</taxon>
        <taxon>Gammaproteobacteria</taxon>
        <taxon>Thiotrichales</taxon>
        <taxon>Thiotrichaceae</taxon>
        <taxon>Thiothrix</taxon>
    </lineage>
</organism>
<accession>A0A1H3YB42</accession>
<evidence type="ECO:0000259" key="1">
    <source>
        <dbReference type="Pfam" id="PF14403"/>
    </source>
</evidence>
<dbReference type="PANTHER" id="PTHR34595">
    <property type="entry name" value="BLR5612 PROTEIN"/>
    <property type="match status" value="1"/>
</dbReference>
<dbReference type="PANTHER" id="PTHR34595:SF7">
    <property type="entry name" value="SLL1039 PROTEIN"/>
    <property type="match status" value="1"/>
</dbReference>
<dbReference type="EMBL" id="FNQP01000004">
    <property type="protein sequence ID" value="SEA08809.1"/>
    <property type="molecule type" value="Genomic_DNA"/>
</dbReference>
<dbReference type="InterPro" id="IPR051680">
    <property type="entry name" value="ATP-dep_Glu-Cys_Ligase-2"/>
</dbReference>
<dbReference type="STRING" id="525918.SAMN05660964_00873"/>
<dbReference type="AlphaFoldDB" id="A0A1H3YB42"/>
<feature type="domain" description="Circularly permuted ATP-grasp type 2" evidence="1">
    <location>
        <begin position="80"/>
        <end position="472"/>
    </location>
</feature>
<dbReference type="Gene3D" id="3.30.1490.270">
    <property type="match status" value="1"/>
</dbReference>
<evidence type="ECO:0000313" key="3">
    <source>
        <dbReference type="Proteomes" id="UP000199397"/>
    </source>
</evidence>
<dbReference type="InterPro" id="IPR025841">
    <property type="entry name" value="CP_ATPgrasp_2"/>
</dbReference>
<dbReference type="Gene3D" id="3.40.50.11290">
    <property type="match status" value="1"/>
</dbReference>
<dbReference type="Pfam" id="PF14403">
    <property type="entry name" value="CP_ATPgrasp_2"/>
    <property type="match status" value="1"/>
</dbReference>
<gene>
    <name evidence="2" type="ORF">SAMN05660964_00873</name>
</gene>
<reference evidence="2 3" key="1">
    <citation type="submission" date="2016-10" db="EMBL/GenBank/DDBJ databases">
        <authorList>
            <person name="de Groot N.N."/>
        </authorList>
    </citation>
    <scope>NUCLEOTIDE SEQUENCE [LARGE SCALE GENOMIC DNA]</scope>
    <source>
        <strain evidence="2 3">DSM 21228</strain>
    </source>
</reference>
<dbReference type="InterPro" id="IPR016450">
    <property type="entry name" value="UCP005522"/>
</dbReference>
<name>A0A1H3YB42_9GAMM</name>
<keyword evidence="3" id="KW-1185">Reference proteome</keyword>
<dbReference type="PIRSF" id="PIRSF005522">
    <property type="entry name" value="UCP005522"/>
    <property type="match status" value="1"/>
</dbReference>
<dbReference type="Proteomes" id="UP000199397">
    <property type="component" value="Unassembled WGS sequence"/>
</dbReference>
<sequence>MKKEWNQYDPGSLYDELIAAVHQPREASYKLVEYLRHLTPDRFRQCVQESEAVIREMGITFTVYSDAGNIDRAWPFDIIPRIIPATEWDRTEIGLKQRIRALNMFIQDIYNGGKILKDGVMPADIVLQSKGYRQACIGMTPPHSVWANICGSDLVRHSDGVLYVLEDNLRVPSGVAYMLENRNITKRVLPEIFNTLPIRPVSNYPAQLYEMLASLRPDLDDPTIALMTPGIYNSAYFEHAFLAQQAGLVLLEGADLVVGNDNYVYMKTIKGLERVDVIYRRIDDDFIDPEVFREDSMLGVPGIMRAWKEGKVAIANAPGCGVADDKVIYAYVPDMIRYYLGEEPSLPNVPTYVCRREQDREYVLEHLAELVVKPANESGGYGMLVGPHSTPEKVEEFRKLIQEDPNNYIAQPTLSLSVTPTSCETDTEADVHRRADDPKSRIKIAPRHVDLRPFILSGKDIFVTPGGLTRVALVEGSLVVNSSQGGGSKDTWIVGDVVEGEEV</sequence>
<dbReference type="RefSeq" id="WP_093065756.1">
    <property type="nucleotide sequence ID" value="NZ_FNQP01000004.1"/>
</dbReference>
<dbReference type="OrthoDB" id="9804079at2"/>
<dbReference type="SUPFAM" id="SSF56059">
    <property type="entry name" value="Glutathione synthetase ATP-binding domain-like"/>
    <property type="match status" value="1"/>
</dbReference>
<evidence type="ECO:0000313" key="2">
    <source>
        <dbReference type="EMBL" id="SEA08809.1"/>
    </source>
</evidence>
<protein>
    <submittedName>
        <fullName evidence="2">Uncharacterized conserved protein, circularly permuted ATPgrasp superfamily</fullName>
    </submittedName>
</protein>
<proteinExistence type="predicted"/>